<dbReference type="Pfam" id="PF00520">
    <property type="entry name" value="Ion_trans"/>
    <property type="match status" value="1"/>
</dbReference>
<dbReference type="Proteomes" id="UP001233172">
    <property type="component" value="Unassembled WGS sequence"/>
</dbReference>
<evidence type="ECO:0000313" key="7">
    <source>
        <dbReference type="EMBL" id="KAK0055616.1"/>
    </source>
</evidence>
<dbReference type="GO" id="GO:0005248">
    <property type="term" value="F:voltage-gated sodium channel activity"/>
    <property type="evidence" value="ECO:0007669"/>
    <property type="project" value="TreeGrafter"/>
</dbReference>
<dbReference type="PANTHER" id="PTHR10037:SF288">
    <property type="entry name" value="SODIUM CHANNEL PROTEIN PARA"/>
    <property type="match status" value="1"/>
</dbReference>
<feature type="domain" description="Ion transport" evidence="6">
    <location>
        <begin position="6"/>
        <end position="79"/>
    </location>
</feature>
<organism evidence="7 8">
    <name type="scientific">Biomphalaria pfeifferi</name>
    <name type="common">Bloodfluke planorb</name>
    <name type="synonym">Freshwater snail</name>
    <dbReference type="NCBI Taxonomy" id="112525"/>
    <lineage>
        <taxon>Eukaryota</taxon>
        <taxon>Metazoa</taxon>
        <taxon>Spiralia</taxon>
        <taxon>Lophotrochozoa</taxon>
        <taxon>Mollusca</taxon>
        <taxon>Gastropoda</taxon>
        <taxon>Heterobranchia</taxon>
        <taxon>Euthyneura</taxon>
        <taxon>Panpulmonata</taxon>
        <taxon>Hygrophila</taxon>
        <taxon>Lymnaeoidea</taxon>
        <taxon>Planorbidae</taxon>
        <taxon>Biomphalaria</taxon>
    </lineage>
</organism>
<dbReference type="SUPFAM" id="SSF81324">
    <property type="entry name" value="Voltage-gated potassium channels"/>
    <property type="match status" value="1"/>
</dbReference>
<keyword evidence="4 5" id="KW-0472">Membrane</keyword>
<dbReference type="Gene3D" id="1.10.287.70">
    <property type="match status" value="1"/>
</dbReference>
<evidence type="ECO:0000256" key="4">
    <source>
        <dbReference type="ARBA" id="ARBA00023136"/>
    </source>
</evidence>
<dbReference type="InterPro" id="IPR043203">
    <property type="entry name" value="VGCC_Ca_Na"/>
</dbReference>
<comment type="subcellular location">
    <subcellularLocation>
        <location evidence="1">Membrane</location>
        <topology evidence="1">Multi-pass membrane protein</topology>
    </subcellularLocation>
</comment>
<keyword evidence="7" id="KW-0813">Transport</keyword>
<feature type="transmembrane region" description="Helical" evidence="5">
    <location>
        <begin position="49"/>
        <end position="68"/>
    </location>
</feature>
<proteinExistence type="predicted"/>
<name>A0AAD8BJA3_BIOPF</name>
<evidence type="ECO:0000256" key="2">
    <source>
        <dbReference type="ARBA" id="ARBA00022692"/>
    </source>
</evidence>
<dbReference type="PANTHER" id="PTHR10037">
    <property type="entry name" value="VOLTAGE-GATED CATION CHANNEL CALCIUM AND SODIUM"/>
    <property type="match status" value="1"/>
</dbReference>
<dbReference type="AlphaFoldDB" id="A0AAD8BJA3"/>
<gene>
    <name evidence="7" type="ORF">Bpfe_014891</name>
</gene>
<dbReference type="GO" id="GO:0001518">
    <property type="term" value="C:voltage-gated sodium channel complex"/>
    <property type="evidence" value="ECO:0007669"/>
    <property type="project" value="TreeGrafter"/>
</dbReference>
<protein>
    <submittedName>
        <fullName evidence="7">Sodium channel protein type 4 subunit alpha B</fullName>
    </submittedName>
</protein>
<reference evidence="7" key="1">
    <citation type="journal article" date="2023" name="PLoS Negl. Trop. Dis.">
        <title>A genome sequence for Biomphalaria pfeifferi, the major vector snail for the human-infecting parasite Schistosoma mansoni.</title>
        <authorList>
            <person name="Bu L."/>
            <person name="Lu L."/>
            <person name="Laidemitt M.R."/>
            <person name="Zhang S.M."/>
            <person name="Mutuku M."/>
            <person name="Mkoji G."/>
            <person name="Steinauer M."/>
            <person name="Loker E.S."/>
        </authorList>
    </citation>
    <scope>NUCLEOTIDE SEQUENCE</scope>
    <source>
        <strain evidence="7">KasaAsao</strain>
    </source>
</reference>
<sequence length="100" mass="11268">MTMAAKQLGNLSALRTFRVLRALKTISVIPGLKTIVGALLEAVRRLRDVMILTIFVLSIFALVGMQLYSSSLRQKCVQNPFAVFEESVTHEQYFEFTNDT</sequence>
<dbReference type="InterPro" id="IPR005821">
    <property type="entry name" value="Ion_trans_dom"/>
</dbReference>
<evidence type="ECO:0000259" key="6">
    <source>
        <dbReference type="Pfam" id="PF00520"/>
    </source>
</evidence>
<keyword evidence="3 5" id="KW-1133">Transmembrane helix</keyword>
<evidence type="ECO:0000256" key="3">
    <source>
        <dbReference type="ARBA" id="ARBA00022989"/>
    </source>
</evidence>
<keyword evidence="8" id="KW-1185">Reference proteome</keyword>
<evidence type="ECO:0000256" key="1">
    <source>
        <dbReference type="ARBA" id="ARBA00004141"/>
    </source>
</evidence>
<dbReference type="GO" id="GO:0086010">
    <property type="term" value="P:membrane depolarization during action potential"/>
    <property type="evidence" value="ECO:0007669"/>
    <property type="project" value="TreeGrafter"/>
</dbReference>
<comment type="caution">
    <text evidence="7">The sequence shown here is derived from an EMBL/GenBank/DDBJ whole genome shotgun (WGS) entry which is preliminary data.</text>
</comment>
<evidence type="ECO:0000313" key="8">
    <source>
        <dbReference type="Proteomes" id="UP001233172"/>
    </source>
</evidence>
<accession>A0AAD8BJA3</accession>
<feature type="transmembrane region" description="Helical" evidence="5">
    <location>
        <begin position="21"/>
        <end position="43"/>
    </location>
</feature>
<dbReference type="EMBL" id="JASAOG010000068">
    <property type="protein sequence ID" value="KAK0055616.1"/>
    <property type="molecule type" value="Genomic_DNA"/>
</dbReference>
<feature type="non-terminal residue" evidence="7">
    <location>
        <position position="100"/>
    </location>
</feature>
<keyword evidence="7" id="KW-0406">Ion transport</keyword>
<dbReference type="GO" id="GO:0019228">
    <property type="term" value="P:neuronal action potential"/>
    <property type="evidence" value="ECO:0007669"/>
    <property type="project" value="TreeGrafter"/>
</dbReference>
<keyword evidence="2 5" id="KW-0812">Transmembrane</keyword>
<reference evidence="7" key="2">
    <citation type="submission" date="2023-04" db="EMBL/GenBank/DDBJ databases">
        <authorList>
            <person name="Bu L."/>
            <person name="Lu L."/>
            <person name="Laidemitt M.R."/>
            <person name="Zhang S.M."/>
            <person name="Mutuku M."/>
            <person name="Mkoji G."/>
            <person name="Steinauer M."/>
            <person name="Loker E.S."/>
        </authorList>
    </citation>
    <scope>NUCLEOTIDE SEQUENCE</scope>
    <source>
        <strain evidence="7">KasaAsao</strain>
        <tissue evidence="7">Whole Snail</tissue>
    </source>
</reference>
<evidence type="ECO:0000256" key="5">
    <source>
        <dbReference type="SAM" id="Phobius"/>
    </source>
</evidence>
<keyword evidence="7" id="KW-0407">Ion channel</keyword>